<dbReference type="RefSeq" id="WP_023947339.1">
    <property type="nucleotide sequence ID" value="NZ_BASD01000008.1"/>
</dbReference>
<organism evidence="2 3">
    <name type="scientific">Helicobacter fennelliae MRY12-0050</name>
    <dbReference type="NCBI Taxonomy" id="1325130"/>
    <lineage>
        <taxon>Bacteria</taxon>
        <taxon>Pseudomonadati</taxon>
        <taxon>Campylobacterota</taxon>
        <taxon>Epsilonproteobacteria</taxon>
        <taxon>Campylobacterales</taxon>
        <taxon>Helicobacteraceae</taxon>
        <taxon>Helicobacter</taxon>
    </lineage>
</organism>
<name>T1DVB7_9HELI</name>
<dbReference type="Proteomes" id="UP000018143">
    <property type="component" value="Unassembled WGS sequence"/>
</dbReference>
<comment type="caution">
    <text evidence="2">The sequence shown here is derived from an EMBL/GenBank/DDBJ whole genome shotgun (WGS) entry which is preliminary data.</text>
</comment>
<feature type="region of interest" description="Disordered" evidence="1">
    <location>
        <begin position="21"/>
        <end position="51"/>
    </location>
</feature>
<evidence type="ECO:0000313" key="2">
    <source>
        <dbReference type="EMBL" id="GAD18608.1"/>
    </source>
</evidence>
<accession>T1DVB7</accession>
<protein>
    <submittedName>
        <fullName evidence="2">Uncharacterized protein</fullName>
    </submittedName>
</protein>
<sequence>MPTHTDIQEIQPIDTRFAINLSTKTPPTKHTEQQHRQALQQKDQDSKTQDSIQSTAMLHPILEDTEIKCPHNGVVKLKSNKGKPFKSKGIPMILESDLINSHIIGCTNNIAGVPTPCTLISVILPSARGLKKFNDDYPIMQDLVSSGVISDKGFPLICTPKENTFRINSPNPSNANTQSKEALLATIKLTKPLLRLYYKINTKQKDNLPIYRIKCNGGISKYIVESYTIKIKEMA</sequence>
<proteinExistence type="predicted"/>
<reference evidence="2 3" key="1">
    <citation type="journal article" date="2013" name="Genome Announc.">
        <title>Draft Genome Sequence of Helicobacter fennelliae Strain MRY12-0050, Isolated from a Bacteremia Patient.</title>
        <authorList>
            <person name="Rimbara E."/>
            <person name="Matsui M."/>
            <person name="Mori S."/>
            <person name="Suzuki S."/>
            <person name="Suzuki M."/>
            <person name="Kim H."/>
            <person name="Sekizuka T."/>
            <person name="Kuroda M."/>
            <person name="Shibayama K."/>
        </authorList>
    </citation>
    <scope>NUCLEOTIDE SEQUENCE [LARGE SCALE GENOMIC DNA]</scope>
    <source>
        <strain evidence="2 3">MRY12-0050</strain>
    </source>
</reference>
<dbReference type="STRING" id="1325130.HFN_2020"/>
<dbReference type="OrthoDB" id="5326183at2"/>
<dbReference type="AlphaFoldDB" id="T1DVB7"/>
<evidence type="ECO:0000313" key="3">
    <source>
        <dbReference type="Proteomes" id="UP000018143"/>
    </source>
</evidence>
<keyword evidence="3" id="KW-1185">Reference proteome</keyword>
<evidence type="ECO:0000256" key="1">
    <source>
        <dbReference type="SAM" id="MobiDB-lite"/>
    </source>
</evidence>
<gene>
    <name evidence="2" type="ORF">HFN_2020</name>
</gene>
<dbReference type="EMBL" id="BASD01000008">
    <property type="protein sequence ID" value="GAD18608.1"/>
    <property type="molecule type" value="Genomic_DNA"/>
</dbReference>